<dbReference type="InterPro" id="IPR011767">
    <property type="entry name" value="GLR_AS"/>
</dbReference>
<reference evidence="2 3" key="1">
    <citation type="journal article" date="2019" name="Int. J. Syst. Evol. Microbiol.">
        <title>The Global Catalogue of Microorganisms (GCM) 10K type strain sequencing project: providing services to taxonomists for standard genome sequencing and annotation.</title>
        <authorList>
            <consortium name="The Broad Institute Genomics Platform"/>
            <consortium name="The Broad Institute Genome Sequencing Center for Infectious Disease"/>
            <person name="Wu L."/>
            <person name="Ma J."/>
        </authorList>
    </citation>
    <scope>NUCLEOTIDE SEQUENCE [LARGE SCALE GENOMIC DNA]</scope>
    <source>
        <strain evidence="2 3">PSR21</strain>
    </source>
</reference>
<protein>
    <submittedName>
        <fullName evidence="2">Glutathione S-transferase N-terminal domain-containing protein</fullName>
    </submittedName>
</protein>
<dbReference type="Pfam" id="PF13417">
    <property type="entry name" value="GST_N_3"/>
    <property type="match status" value="1"/>
</dbReference>
<evidence type="ECO:0000259" key="1">
    <source>
        <dbReference type="PROSITE" id="PS50404"/>
    </source>
</evidence>
<sequence length="92" mass="10178">MANIELYELEGCPYCAKVTRKLDELGLEYESHMVPRSHAERTEVEEVSGQTGVPVLVDEEHGVEGMAESDDIVRYLEETYGERAGEDASASA</sequence>
<evidence type="ECO:0000313" key="3">
    <source>
        <dbReference type="Proteomes" id="UP001596547"/>
    </source>
</evidence>
<dbReference type="PROSITE" id="PS00195">
    <property type="entry name" value="GLUTAREDOXIN_1"/>
    <property type="match status" value="1"/>
</dbReference>
<evidence type="ECO:0000313" key="2">
    <source>
        <dbReference type="EMBL" id="MFC7317274.1"/>
    </source>
</evidence>
<dbReference type="PROSITE" id="PS51354">
    <property type="entry name" value="GLUTAREDOXIN_2"/>
    <property type="match status" value="1"/>
</dbReference>
<dbReference type="EMBL" id="JBHTBF010000002">
    <property type="protein sequence ID" value="MFC7317274.1"/>
    <property type="molecule type" value="Genomic_DNA"/>
</dbReference>
<gene>
    <name evidence="2" type="ORF">ACFQPE_10780</name>
</gene>
<dbReference type="PANTHER" id="PTHR45288:SF1">
    <property type="entry name" value="THIOREDOXIN FAMILY PROTEIN"/>
    <property type="match status" value="1"/>
</dbReference>
<organism evidence="2 3">
    <name type="scientific">Halomarina halobia</name>
    <dbReference type="NCBI Taxonomy" id="3033386"/>
    <lineage>
        <taxon>Archaea</taxon>
        <taxon>Methanobacteriati</taxon>
        <taxon>Methanobacteriota</taxon>
        <taxon>Stenosarchaea group</taxon>
        <taxon>Halobacteria</taxon>
        <taxon>Halobacteriales</taxon>
        <taxon>Natronomonadaceae</taxon>
        <taxon>Halomarina</taxon>
    </lineage>
</organism>
<dbReference type="InterPro" id="IPR004045">
    <property type="entry name" value="Glutathione_S-Trfase_N"/>
</dbReference>
<dbReference type="PROSITE" id="PS50404">
    <property type="entry name" value="GST_NTER"/>
    <property type="match status" value="1"/>
</dbReference>
<feature type="domain" description="GST N-terminal" evidence="1">
    <location>
        <begin position="2"/>
        <end position="84"/>
    </location>
</feature>
<dbReference type="InterPro" id="IPR036249">
    <property type="entry name" value="Thioredoxin-like_sf"/>
</dbReference>
<proteinExistence type="predicted"/>
<accession>A0ABD6AB93</accession>
<dbReference type="Proteomes" id="UP001596547">
    <property type="component" value="Unassembled WGS sequence"/>
</dbReference>
<dbReference type="AlphaFoldDB" id="A0ABD6AB93"/>
<dbReference type="SUPFAM" id="SSF52833">
    <property type="entry name" value="Thioredoxin-like"/>
    <property type="match status" value="1"/>
</dbReference>
<comment type="caution">
    <text evidence="2">The sequence shown here is derived from an EMBL/GenBank/DDBJ whole genome shotgun (WGS) entry which is preliminary data.</text>
</comment>
<dbReference type="Gene3D" id="3.40.30.10">
    <property type="entry name" value="Glutaredoxin"/>
    <property type="match status" value="1"/>
</dbReference>
<dbReference type="PANTHER" id="PTHR45288">
    <property type="entry name" value="THIOREDOXIN FAMILY PROTEIN"/>
    <property type="match status" value="1"/>
</dbReference>
<dbReference type="RefSeq" id="WP_276303476.1">
    <property type="nucleotide sequence ID" value="NZ_CP119992.1"/>
</dbReference>
<keyword evidence="3" id="KW-1185">Reference proteome</keyword>
<name>A0ABD6AB93_9EURY</name>
<dbReference type="GeneID" id="79316067"/>